<reference evidence="2 3" key="1">
    <citation type="submission" date="2017-12" db="EMBL/GenBank/DDBJ databases">
        <title>Confluentibacter flavum sp. nov., isolated from the saline lake.</title>
        <authorList>
            <person name="Yu L."/>
        </authorList>
    </citation>
    <scope>NUCLEOTIDE SEQUENCE [LARGE SCALE GENOMIC DNA]</scope>
    <source>
        <strain evidence="2 3">3B</strain>
    </source>
</reference>
<dbReference type="RefSeq" id="WP_106658032.1">
    <property type="nucleotide sequence ID" value="NZ_PJEO01000004.1"/>
</dbReference>
<dbReference type="EMBL" id="PJEO01000004">
    <property type="protein sequence ID" value="PKQ46907.1"/>
    <property type="molecule type" value="Genomic_DNA"/>
</dbReference>
<evidence type="ECO:0000259" key="1">
    <source>
        <dbReference type="Pfam" id="PF02498"/>
    </source>
</evidence>
<name>A0A2N3HPQ9_9FLAO</name>
<dbReference type="NCBIfam" id="NF008573">
    <property type="entry name" value="PRK11525.1"/>
    <property type="match status" value="1"/>
</dbReference>
<evidence type="ECO:0000313" key="2">
    <source>
        <dbReference type="EMBL" id="PKQ46907.1"/>
    </source>
</evidence>
<evidence type="ECO:0000313" key="3">
    <source>
        <dbReference type="Proteomes" id="UP000233435"/>
    </source>
</evidence>
<accession>A0A2N3HPQ9</accession>
<dbReference type="Pfam" id="PF02498">
    <property type="entry name" value="Bro-N"/>
    <property type="match status" value="1"/>
</dbReference>
<dbReference type="InterPro" id="IPR003497">
    <property type="entry name" value="BRO_N_domain"/>
</dbReference>
<comment type="caution">
    <text evidence="2">The sequence shown here is derived from an EMBL/GenBank/DDBJ whole genome shotgun (WGS) entry which is preliminary data.</text>
</comment>
<keyword evidence="3" id="KW-1185">Reference proteome</keyword>
<feature type="domain" description="Bro-N" evidence="1">
    <location>
        <begin position="21"/>
        <end position="110"/>
    </location>
</feature>
<dbReference type="AlphaFoldDB" id="A0A2N3HPQ9"/>
<organism evidence="2 3">
    <name type="scientific">Confluentibacter flavum</name>
    <dbReference type="NCBI Taxonomy" id="1909700"/>
    <lineage>
        <taxon>Bacteria</taxon>
        <taxon>Pseudomonadati</taxon>
        <taxon>Bacteroidota</taxon>
        <taxon>Flavobacteriia</taxon>
        <taxon>Flavobacteriales</taxon>
        <taxon>Flavobacteriaceae</taxon>
        <taxon>Confluentibacter</taxon>
    </lineage>
</organism>
<dbReference type="Proteomes" id="UP000233435">
    <property type="component" value="Unassembled WGS sequence"/>
</dbReference>
<proteinExistence type="predicted"/>
<sequence>MKSEIIKSLTDNFENHSQTTESGIEFWFARDIQQLLGYSEWRNFQNVVVKSKISCEASDNLISDHFVDVNKMVQLGSGSSREIDDIMLTRYACYLIAQNGDPRKEQIAFAQNYFAVQTRKFELIEQRIKDWERLQARQKLTLSEKELSELIYERTGSDKNFGLIRSKGDQALFGRSTKEMKKKLKVPDSRALADFLPTITIKAKDFATEITVFNTKDKGLINEISISSEHIKNNKGVRGLLLERGIKPEELPAEENIKKLERRVSSESKKLGKNPDKLN</sequence>
<dbReference type="OrthoDB" id="9803893at2"/>
<protein>
    <submittedName>
        <fullName evidence="2">DNA damage-inducible protein D</fullName>
    </submittedName>
</protein>
<gene>
    <name evidence="2" type="ORF">CSW08_00935</name>
</gene>